<dbReference type="PANTHER" id="PTHR46825">
    <property type="entry name" value="D-ALANYL-D-ALANINE-CARBOXYPEPTIDASE/ENDOPEPTIDASE AMPH"/>
    <property type="match status" value="1"/>
</dbReference>
<dbReference type="SUPFAM" id="SSF56601">
    <property type="entry name" value="beta-lactamase/transpeptidase-like"/>
    <property type="match status" value="1"/>
</dbReference>
<keyword evidence="3" id="KW-1185">Reference proteome</keyword>
<dbReference type="GO" id="GO:0016787">
    <property type="term" value="F:hydrolase activity"/>
    <property type="evidence" value="ECO:0007669"/>
    <property type="project" value="UniProtKB-KW"/>
</dbReference>
<protein>
    <submittedName>
        <fullName evidence="2">Serine hydrolase</fullName>
    </submittedName>
</protein>
<dbReference type="EMBL" id="CP046172">
    <property type="protein sequence ID" value="QIS13424.1"/>
    <property type="molecule type" value="Genomic_DNA"/>
</dbReference>
<keyword evidence="2" id="KW-0378">Hydrolase</keyword>
<evidence type="ECO:0000313" key="2">
    <source>
        <dbReference type="EMBL" id="QIS13424.1"/>
    </source>
</evidence>
<feature type="domain" description="Beta-lactamase-related" evidence="1">
    <location>
        <begin position="11"/>
        <end position="324"/>
    </location>
</feature>
<evidence type="ECO:0000259" key="1">
    <source>
        <dbReference type="Pfam" id="PF00144"/>
    </source>
</evidence>
<evidence type="ECO:0000313" key="3">
    <source>
        <dbReference type="Proteomes" id="UP000503540"/>
    </source>
</evidence>
<dbReference type="Pfam" id="PF00144">
    <property type="entry name" value="Beta-lactamase"/>
    <property type="match status" value="1"/>
</dbReference>
<dbReference type="PANTHER" id="PTHR46825:SF7">
    <property type="entry name" value="D-ALANYL-D-ALANINE CARBOXYPEPTIDASE"/>
    <property type="match status" value="1"/>
</dbReference>
<gene>
    <name evidence="2" type="ORF">F5544_27855</name>
</gene>
<dbReference type="InterPro" id="IPR001466">
    <property type="entry name" value="Beta-lactam-related"/>
</dbReference>
<name>A0A6G9YJQ2_9NOCA</name>
<reference evidence="2 3" key="1">
    <citation type="journal article" date="2019" name="ACS Chem. Biol.">
        <title>Identification and Mobilization of a Cryptic Antibiotic Biosynthesis Gene Locus from a Human-Pathogenic Nocardia Isolate.</title>
        <authorList>
            <person name="Herisse M."/>
            <person name="Ishida K."/>
            <person name="Porter J.L."/>
            <person name="Howden B."/>
            <person name="Hertweck C."/>
            <person name="Stinear T.P."/>
            <person name="Pidot S.J."/>
        </authorList>
    </citation>
    <scope>NUCLEOTIDE SEQUENCE [LARGE SCALE GENOMIC DNA]</scope>
    <source>
        <strain evidence="2 3">AUSMDU00012717</strain>
    </source>
</reference>
<proteinExistence type="predicted"/>
<dbReference type="KEGG" id="nah:F5544_27855"/>
<dbReference type="InterPro" id="IPR012338">
    <property type="entry name" value="Beta-lactam/transpept-like"/>
</dbReference>
<dbReference type="Proteomes" id="UP000503540">
    <property type="component" value="Chromosome"/>
</dbReference>
<dbReference type="AlphaFoldDB" id="A0A6G9YJQ2"/>
<dbReference type="Gene3D" id="3.40.710.10">
    <property type="entry name" value="DD-peptidase/beta-lactamase superfamily"/>
    <property type="match status" value="1"/>
</dbReference>
<dbReference type="RefSeq" id="WP_167475969.1">
    <property type="nucleotide sequence ID" value="NZ_CP046172.1"/>
</dbReference>
<sequence>MNTTGHTATVQHVLEQAVTQQNYPGAFAQIRDGESTSFLSAGVADTGSGRPAGPRDQFRVGSITKTFTATLILQLAAEYKLSLDDTVEQWLPGLVQGNGHDGRKITIRQLLNHTSGIFGYTMDERLLESHWTPELLEHRFDKFTPEELVRIAVSHPADFEPGTQWGYSNTNFVVAAMIVERASGLSYAEAIEYRISRALKLTDTYAPGSDTGFRGPHVRNYSTLMVTDPQAPIHDVTEISPSYAFGVGEIISTADDLTTFLGALLGGRILPPAQLDEMLTMTPVPDGTWLDGYSYGLGISSVMLPNGTTVYGHGGMIFGTWSYLYGTKDGHRTVAQNVNGDWGMPPMGIFIDLLDAAFTTNE</sequence>
<accession>A0A6G9YJQ2</accession>
<organism evidence="2 3">
    <name type="scientific">Nocardia arthritidis</name>
    <dbReference type="NCBI Taxonomy" id="228602"/>
    <lineage>
        <taxon>Bacteria</taxon>
        <taxon>Bacillati</taxon>
        <taxon>Actinomycetota</taxon>
        <taxon>Actinomycetes</taxon>
        <taxon>Mycobacteriales</taxon>
        <taxon>Nocardiaceae</taxon>
        <taxon>Nocardia</taxon>
    </lineage>
</organism>
<dbReference type="InterPro" id="IPR050491">
    <property type="entry name" value="AmpC-like"/>
</dbReference>